<keyword evidence="1" id="KW-0067">ATP-binding</keyword>
<proteinExistence type="predicted"/>
<organism evidence="3 4">
    <name type="scientific">Phycicoccus elongatus Lp2</name>
    <dbReference type="NCBI Taxonomy" id="1193181"/>
    <lineage>
        <taxon>Bacteria</taxon>
        <taxon>Bacillati</taxon>
        <taxon>Actinomycetota</taxon>
        <taxon>Actinomycetes</taxon>
        <taxon>Micrococcales</taxon>
        <taxon>Intrasporangiaceae</taxon>
        <taxon>Phycicoccus</taxon>
    </lineage>
</organism>
<dbReference type="RefSeq" id="WP_010849684.1">
    <property type="nucleotide sequence ID" value="NZ_HF570956.1"/>
</dbReference>
<keyword evidence="1" id="KW-0547">Nucleotide-binding</keyword>
<dbReference type="Proteomes" id="UP000013167">
    <property type="component" value="Unassembled WGS sequence"/>
</dbReference>
<dbReference type="OrthoDB" id="9794735at2"/>
<dbReference type="GO" id="GO:0005524">
    <property type="term" value="F:ATP binding"/>
    <property type="evidence" value="ECO:0007669"/>
    <property type="project" value="UniProtKB-UniRule"/>
</dbReference>
<gene>
    <name evidence="3" type="ORF">BN10_350007</name>
</gene>
<dbReference type="PANTHER" id="PTHR21621">
    <property type="entry name" value="RIBOSOMAL PROTEIN S6 MODIFICATION PROTEIN"/>
    <property type="match status" value="1"/>
</dbReference>
<evidence type="ECO:0000259" key="2">
    <source>
        <dbReference type="PROSITE" id="PS50975"/>
    </source>
</evidence>
<dbReference type="SUPFAM" id="SSF56059">
    <property type="entry name" value="Glutathione synthetase ATP-binding domain-like"/>
    <property type="match status" value="1"/>
</dbReference>
<dbReference type="eggNOG" id="COG0189">
    <property type="taxonomic scope" value="Bacteria"/>
</dbReference>
<protein>
    <submittedName>
        <fullName evidence="3">RimK domain protein ATP-grasp</fullName>
    </submittedName>
</protein>
<dbReference type="InterPro" id="IPR013651">
    <property type="entry name" value="ATP-grasp_RimK-type"/>
</dbReference>
<dbReference type="Gene3D" id="3.30.470.20">
    <property type="entry name" value="ATP-grasp fold, B domain"/>
    <property type="match status" value="1"/>
</dbReference>
<dbReference type="HOGENOM" id="CLU_055286_1_0_11"/>
<evidence type="ECO:0000313" key="3">
    <source>
        <dbReference type="EMBL" id="CCH69792.1"/>
    </source>
</evidence>
<evidence type="ECO:0000256" key="1">
    <source>
        <dbReference type="PROSITE-ProRule" id="PRU00409"/>
    </source>
</evidence>
<dbReference type="Pfam" id="PF08443">
    <property type="entry name" value="RimK"/>
    <property type="match status" value="1"/>
</dbReference>
<sequence length="310" mass="33199">MIGLLGRGDDPCLERVRHAADDRGIPHVLIDEDALSDASLRLDLGVDGVRGVLRTGAGVVDLDLLTGVYARALGPAEPTGAAREVSALLHEWLDVTEVLVMGRPASMFSNSSKPHQARLIAAAGLAVPTTLVTNDPEAVRAFRSRHGRIVFKSISGIRSIVREVDDAALARMDRIRDLPTQFQARVEGTDVRVHVVGESVFPTRITSTALDYRYAARDGLACDLEAWVLAPDVEQACIRVASALALPLAGIDLRVGEDGTVTCFEVNPMPAFSYYESNTGQPIAAAVAAFLDRPRTGAARHTDDDESEVA</sequence>
<dbReference type="GO" id="GO:0046872">
    <property type="term" value="F:metal ion binding"/>
    <property type="evidence" value="ECO:0007669"/>
    <property type="project" value="InterPro"/>
</dbReference>
<accession>N0DZ57</accession>
<reference evidence="3 4" key="1">
    <citation type="journal article" date="2013" name="ISME J.">
        <title>A metabolic model for members of the genus Tetrasphaera involved in enhanced biological phosphorus removal.</title>
        <authorList>
            <person name="Kristiansen R."/>
            <person name="Nguyen H.T.T."/>
            <person name="Saunders A.M."/>
            <person name="Nielsen J.L."/>
            <person name="Wimmer R."/>
            <person name="Le V.Q."/>
            <person name="McIlroy S.J."/>
            <person name="Petrovski S."/>
            <person name="Seviour R.J."/>
            <person name="Calteau A."/>
            <person name="Nielsen K.L."/>
            <person name="Nielsen P.H."/>
        </authorList>
    </citation>
    <scope>NUCLEOTIDE SEQUENCE [LARGE SCALE GENOMIC DNA]</scope>
    <source>
        <strain evidence="3 4">Lp2</strain>
    </source>
</reference>
<keyword evidence="4" id="KW-1185">Reference proteome</keyword>
<feature type="domain" description="ATP-grasp" evidence="2">
    <location>
        <begin position="117"/>
        <end position="292"/>
    </location>
</feature>
<dbReference type="EMBL" id="CAIZ01000103">
    <property type="protein sequence ID" value="CCH69792.1"/>
    <property type="molecule type" value="Genomic_DNA"/>
</dbReference>
<evidence type="ECO:0000313" key="4">
    <source>
        <dbReference type="Proteomes" id="UP000013167"/>
    </source>
</evidence>
<dbReference type="PROSITE" id="PS50975">
    <property type="entry name" value="ATP_GRASP"/>
    <property type="match status" value="1"/>
</dbReference>
<dbReference type="PANTHER" id="PTHR21621:SF0">
    <property type="entry name" value="BETA-CITRYLGLUTAMATE SYNTHASE B-RELATED"/>
    <property type="match status" value="1"/>
</dbReference>
<dbReference type="AlphaFoldDB" id="N0DZ57"/>
<dbReference type="STRING" id="1193181.BN10_350007"/>
<dbReference type="GO" id="GO:0018169">
    <property type="term" value="F:ribosomal S6-glutamic acid ligase activity"/>
    <property type="evidence" value="ECO:0007669"/>
    <property type="project" value="TreeGrafter"/>
</dbReference>
<comment type="caution">
    <text evidence="3">The sequence shown here is derived from an EMBL/GenBank/DDBJ whole genome shotgun (WGS) entry which is preliminary data.</text>
</comment>
<dbReference type="InterPro" id="IPR011761">
    <property type="entry name" value="ATP-grasp"/>
</dbReference>
<name>N0DZ57_9MICO</name>
<dbReference type="GO" id="GO:0009432">
    <property type="term" value="P:SOS response"/>
    <property type="evidence" value="ECO:0007669"/>
    <property type="project" value="TreeGrafter"/>
</dbReference>
<dbReference type="GO" id="GO:0005737">
    <property type="term" value="C:cytoplasm"/>
    <property type="evidence" value="ECO:0007669"/>
    <property type="project" value="TreeGrafter"/>
</dbReference>